<dbReference type="PANTHER" id="PTHR39962:SF1">
    <property type="entry name" value="LPXI FAMILY PROTEIN"/>
    <property type="match status" value="1"/>
</dbReference>
<dbReference type="OrthoDB" id="9789836at2"/>
<dbReference type="InterPro" id="IPR010415">
    <property type="entry name" value="LpxI_C"/>
</dbReference>
<evidence type="ECO:0000259" key="1">
    <source>
        <dbReference type="Pfam" id="PF06230"/>
    </source>
</evidence>
<evidence type="ECO:0000313" key="4">
    <source>
        <dbReference type="Proteomes" id="UP000219215"/>
    </source>
</evidence>
<dbReference type="RefSeq" id="WP_097010431.1">
    <property type="nucleotide sequence ID" value="NZ_LT907975.1"/>
</dbReference>
<dbReference type="EMBL" id="LT907975">
    <property type="protein sequence ID" value="SOB57122.1"/>
    <property type="molecule type" value="Genomic_DNA"/>
</dbReference>
<dbReference type="InterPro" id="IPR041255">
    <property type="entry name" value="LpxI_N"/>
</dbReference>
<protein>
    <recommendedName>
        <fullName evidence="5">UDP-2,3-diacylglucosamine pyrophosphatase LpxI</fullName>
    </recommendedName>
</protein>
<proteinExistence type="predicted"/>
<evidence type="ECO:0000259" key="2">
    <source>
        <dbReference type="Pfam" id="PF17930"/>
    </source>
</evidence>
<dbReference type="Proteomes" id="UP000219215">
    <property type="component" value="Chromosome DPRO"/>
</dbReference>
<dbReference type="Pfam" id="PF17930">
    <property type="entry name" value="LpxI_N"/>
    <property type="match status" value="1"/>
</dbReference>
<evidence type="ECO:0000313" key="3">
    <source>
        <dbReference type="EMBL" id="SOB57122.1"/>
    </source>
</evidence>
<keyword evidence="4" id="KW-1185">Reference proteome</keyword>
<evidence type="ECO:0008006" key="5">
    <source>
        <dbReference type="Google" id="ProtNLM"/>
    </source>
</evidence>
<dbReference type="Pfam" id="PF06230">
    <property type="entry name" value="LpxI_C"/>
    <property type="match status" value="1"/>
</dbReference>
<dbReference type="PANTHER" id="PTHR39962">
    <property type="entry name" value="BLL4848 PROTEIN"/>
    <property type="match status" value="1"/>
</dbReference>
<reference evidence="4" key="1">
    <citation type="submission" date="2017-09" db="EMBL/GenBank/DDBJ databases">
        <authorList>
            <person name="Regsiter A."/>
            <person name="William W."/>
        </authorList>
    </citation>
    <scope>NUCLEOTIDE SEQUENCE [LARGE SCALE GENOMIC DNA]</scope>
    <source>
        <strain evidence="4">500-1</strain>
    </source>
</reference>
<dbReference type="InterPro" id="IPR043167">
    <property type="entry name" value="LpxI_C_sf"/>
</dbReference>
<sequence length="277" mass="29908">MSDTPTTIGLISGGMQFPVLVAKGAKEKGDKLVVAGFTGHTNMDVVPYADVWAELKLGKLNKLISFFKSNGVEKIIMAGTINKPKAMDLRHLDMRAVKLLFTQKNKGDSAILGILAKELEKEGMPVIPAHSYLPDLVTPTGVLTRREPDEREWSDLRFGWNIAKELGRMDIGQCLVVREGIVSAVEALEGTDVAIERGCQLGGEGCVVVKIFKPGQQEQIDLPSLGAETIQKMIDGKASCLGVEAGKSLFFDRDTAIALADKHNIAIVGLSSDQFTS</sequence>
<accession>A0A2C8F433</accession>
<dbReference type="KEGG" id="pprf:DPRO_0243"/>
<gene>
    <name evidence="3" type="ORF">DPRO_0243</name>
</gene>
<name>A0A2C8F433_9BACT</name>
<feature type="domain" description="LpxI C-terminal" evidence="1">
    <location>
        <begin position="139"/>
        <end position="268"/>
    </location>
</feature>
<feature type="domain" description="LpxI N-terminal" evidence="2">
    <location>
        <begin position="8"/>
        <end position="136"/>
    </location>
</feature>
<dbReference type="Gene3D" id="3.40.140.80">
    <property type="match status" value="1"/>
</dbReference>
<dbReference type="Gene3D" id="3.40.50.20">
    <property type="match status" value="1"/>
</dbReference>
<dbReference type="AlphaFoldDB" id="A0A2C8F433"/>
<dbReference type="InterPro" id="IPR053174">
    <property type="entry name" value="LpxI"/>
</dbReference>
<organism evidence="3 4">
    <name type="scientific">Pseudodesulfovibrio profundus</name>
    <dbReference type="NCBI Taxonomy" id="57320"/>
    <lineage>
        <taxon>Bacteria</taxon>
        <taxon>Pseudomonadati</taxon>
        <taxon>Thermodesulfobacteriota</taxon>
        <taxon>Desulfovibrionia</taxon>
        <taxon>Desulfovibrionales</taxon>
        <taxon>Desulfovibrionaceae</taxon>
    </lineage>
</organism>